<accession>A0ABU9B9J5</accession>
<dbReference type="InterPro" id="IPR032710">
    <property type="entry name" value="NTF2-like_dom_sf"/>
</dbReference>
<dbReference type="Proteomes" id="UP001368500">
    <property type="component" value="Unassembled WGS sequence"/>
</dbReference>
<organism evidence="1 2">
    <name type="scientific">Pseudaquabacterium rugosum</name>
    <dbReference type="NCBI Taxonomy" id="2984194"/>
    <lineage>
        <taxon>Bacteria</taxon>
        <taxon>Pseudomonadati</taxon>
        <taxon>Pseudomonadota</taxon>
        <taxon>Betaproteobacteria</taxon>
        <taxon>Burkholderiales</taxon>
        <taxon>Sphaerotilaceae</taxon>
        <taxon>Pseudaquabacterium</taxon>
    </lineage>
</organism>
<reference evidence="1 2" key="1">
    <citation type="submission" date="2024-04" db="EMBL/GenBank/DDBJ databases">
        <title>Novel species of the genus Ideonella isolated from streams.</title>
        <authorList>
            <person name="Lu H."/>
        </authorList>
    </citation>
    <scope>NUCLEOTIDE SEQUENCE [LARGE SCALE GENOMIC DNA]</scope>
    <source>
        <strain evidence="1 2">BYS139W</strain>
    </source>
</reference>
<dbReference type="SUPFAM" id="SSF54427">
    <property type="entry name" value="NTF2-like"/>
    <property type="match status" value="1"/>
</dbReference>
<comment type="caution">
    <text evidence="1">The sequence shown here is derived from an EMBL/GenBank/DDBJ whole genome shotgun (WGS) entry which is preliminary data.</text>
</comment>
<evidence type="ECO:0000313" key="2">
    <source>
        <dbReference type="Proteomes" id="UP001368500"/>
    </source>
</evidence>
<keyword evidence="2" id="KW-1185">Reference proteome</keyword>
<evidence type="ECO:0000313" key="1">
    <source>
        <dbReference type="EMBL" id="MEK8026558.1"/>
    </source>
</evidence>
<dbReference type="RefSeq" id="WP_341374344.1">
    <property type="nucleotide sequence ID" value="NZ_JBBUTF010000009.1"/>
</dbReference>
<proteinExistence type="predicted"/>
<sequence length="136" mass="15146">MSDPAPTTLQPLCASLCESLAALEPLYHAACPQASLADFDRCVADGFWEIGASGLRYDRAWARQALAQRPGVPPDAHWRCEDWQLQALTSDLMLLSYRLIQPWRSSERITLWQRCGPPAQPWLAVFHQGTPVLSGT</sequence>
<protein>
    <submittedName>
        <fullName evidence="1">DUF4440 domain-containing protein</fullName>
    </submittedName>
</protein>
<dbReference type="EMBL" id="JBBUTF010000009">
    <property type="protein sequence ID" value="MEK8026558.1"/>
    <property type="molecule type" value="Genomic_DNA"/>
</dbReference>
<name>A0ABU9B9J5_9BURK</name>
<gene>
    <name evidence="1" type="ORF">AACH11_11360</name>
</gene>